<comment type="caution">
    <text evidence="1">The sequence shown here is derived from an EMBL/GenBank/DDBJ whole genome shotgun (WGS) entry which is preliminary data.</text>
</comment>
<accession>A0A1X0YHE5</accession>
<sequence length="325" mass="35547">MPTTPGSEVLKEAVRLACRAPSVHNSQPWRWVAEGGALRLFLDRRRLVPGTDPSGRQAILSCGCVLHHLRVAMLAAGWDAVVKRFPDPDNADHLASVDFRAVEHITGAQDDRAEAILVRRTDRLPLAEPTFWSLFEPVLRAALDDDTVTLDVLPDDARPQLAAASELSASLRRDDASYHEELAWWTSRFVLTEGMPPSALVSDEERPRVDVGRDFPGRSHQQRRPEVDVDWSKVLVLSTPADTPADALRCGEALSAVLLECTMAGLATCPLTHLIEVAESREIVRDLIGGVGQPQVVVRVGVAPPMEAVPPPTPRHPLDDVLQVS</sequence>
<evidence type="ECO:0000313" key="2">
    <source>
        <dbReference type="Proteomes" id="UP000193040"/>
    </source>
</evidence>
<dbReference type="InterPro" id="IPR000415">
    <property type="entry name" value="Nitroreductase-like"/>
</dbReference>
<reference evidence="1 2" key="1">
    <citation type="submission" date="2017-03" db="EMBL/GenBank/DDBJ databases">
        <title>Genomic insights into Mycobacterium simiae human colonization.</title>
        <authorList>
            <person name="Steffani J.L."/>
            <person name="Brunck M.E."/>
            <person name="Cruz E."/>
            <person name="Montiel R."/>
            <person name="Barona F."/>
        </authorList>
    </citation>
    <scope>NUCLEOTIDE SEQUENCE [LARGE SCALE GENOMIC DNA]</scope>
    <source>
        <strain evidence="1 2">MsiGto</strain>
    </source>
</reference>
<dbReference type="GO" id="GO:0016491">
    <property type="term" value="F:oxidoreductase activity"/>
    <property type="evidence" value="ECO:0007669"/>
    <property type="project" value="InterPro"/>
</dbReference>
<dbReference type="NCBIfam" id="NF047509">
    <property type="entry name" value="Rv3131_FMN_oxido"/>
    <property type="match status" value="1"/>
</dbReference>
<dbReference type="InterPro" id="IPR050627">
    <property type="entry name" value="Nitroreductase/BluB"/>
</dbReference>
<dbReference type="AlphaFoldDB" id="A0A1X0YHE5"/>
<name>A0A1X0YHE5_MYCSI</name>
<dbReference type="EMBL" id="MZZM01000001">
    <property type="protein sequence ID" value="ORJ64756.1"/>
    <property type="molecule type" value="Genomic_DNA"/>
</dbReference>
<dbReference type="Gene3D" id="3.40.109.10">
    <property type="entry name" value="NADH Oxidase"/>
    <property type="match status" value="2"/>
</dbReference>
<dbReference type="Proteomes" id="UP000193040">
    <property type="component" value="Unassembled WGS sequence"/>
</dbReference>
<gene>
    <name evidence="1" type="ORF">B5M45_00305</name>
</gene>
<proteinExistence type="predicted"/>
<dbReference type="PANTHER" id="PTHR23026">
    <property type="entry name" value="NADPH NITROREDUCTASE"/>
    <property type="match status" value="1"/>
</dbReference>
<protein>
    <submittedName>
        <fullName evidence="1">NAD(P)H nitroreductase</fullName>
    </submittedName>
</protein>
<dbReference type="RefSeq" id="WP_084946623.1">
    <property type="nucleotide sequence ID" value="NZ_MZZM01000001.1"/>
</dbReference>
<keyword evidence="2" id="KW-1185">Reference proteome</keyword>
<organism evidence="1 2">
    <name type="scientific">Mycobacterium simiae</name>
    <name type="common">Mycobacterium habana</name>
    <dbReference type="NCBI Taxonomy" id="1784"/>
    <lineage>
        <taxon>Bacteria</taxon>
        <taxon>Bacillati</taxon>
        <taxon>Actinomycetota</taxon>
        <taxon>Actinomycetes</taxon>
        <taxon>Mycobacteriales</taxon>
        <taxon>Mycobacteriaceae</taxon>
        <taxon>Mycobacterium</taxon>
        <taxon>Mycobacterium simiae complex</taxon>
    </lineage>
</organism>
<evidence type="ECO:0000313" key="1">
    <source>
        <dbReference type="EMBL" id="ORJ64756.1"/>
    </source>
</evidence>
<dbReference type="STRING" id="1784.VC42_02790"/>
<dbReference type="SUPFAM" id="SSF55469">
    <property type="entry name" value="FMN-dependent nitroreductase-like"/>
    <property type="match status" value="2"/>
</dbReference>
<dbReference type="PANTHER" id="PTHR23026:SF123">
    <property type="entry name" value="NAD(P)H NITROREDUCTASE RV3131-RELATED"/>
    <property type="match status" value="1"/>
</dbReference>